<keyword evidence="10" id="KW-0030">Aminoacyl-tRNA synthetase</keyword>
<evidence type="ECO:0000256" key="8">
    <source>
        <dbReference type="ARBA" id="ARBA00022946"/>
    </source>
</evidence>
<dbReference type="PRINTS" id="PR01047">
    <property type="entry name" value="TRNASYNTHTHR"/>
</dbReference>
<evidence type="ECO:0000256" key="2">
    <source>
        <dbReference type="ARBA" id="ARBA00008226"/>
    </source>
</evidence>
<dbReference type="EMBL" id="CP014503">
    <property type="protein sequence ID" value="ANB15222.1"/>
    <property type="molecule type" value="Genomic_DNA"/>
</dbReference>
<dbReference type="PROSITE" id="PS50862">
    <property type="entry name" value="AA_TRNA_LIGASE_II"/>
    <property type="match status" value="1"/>
</dbReference>
<evidence type="ECO:0000313" key="14">
    <source>
        <dbReference type="EMBL" id="ANB15222.1"/>
    </source>
</evidence>
<dbReference type="KEGG" id="slb:AWJ20_2847"/>
<dbReference type="InterPro" id="IPR006195">
    <property type="entry name" value="aa-tRNA-synth_II"/>
</dbReference>
<evidence type="ECO:0000259" key="13">
    <source>
        <dbReference type="PROSITE" id="PS50862"/>
    </source>
</evidence>
<keyword evidence="7" id="KW-0648">Protein biosynthesis</keyword>
<dbReference type="Proteomes" id="UP000189580">
    <property type="component" value="Chromosome b"/>
</dbReference>
<dbReference type="InterPro" id="IPR002314">
    <property type="entry name" value="aa-tRNA-synt_IIb"/>
</dbReference>
<evidence type="ECO:0000256" key="5">
    <source>
        <dbReference type="ARBA" id="ARBA00022741"/>
    </source>
</evidence>
<evidence type="ECO:0000256" key="1">
    <source>
        <dbReference type="ARBA" id="ARBA00004305"/>
    </source>
</evidence>
<feature type="domain" description="Aminoacyl-transfer RNA synthetases class-II family profile" evidence="13">
    <location>
        <begin position="125"/>
        <end position="403"/>
    </location>
</feature>
<keyword evidence="15" id="KW-1185">Reference proteome</keyword>
<dbReference type="CDD" id="cd00771">
    <property type="entry name" value="ThrRS_core"/>
    <property type="match status" value="1"/>
</dbReference>
<evidence type="ECO:0000313" key="15">
    <source>
        <dbReference type="Proteomes" id="UP000189580"/>
    </source>
</evidence>
<dbReference type="Gene3D" id="3.40.50.800">
    <property type="entry name" value="Anticodon-binding domain"/>
    <property type="match status" value="1"/>
</dbReference>
<proteinExistence type="inferred from homology"/>
<dbReference type="SUPFAM" id="SSF55681">
    <property type="entry name" value="Class II aaRS and biotin synthetases"/>
    <property type="match status" value="1"/>
</dbReference>
<organism evidence="14 15">
    <name type="scientific">Sugiyamaella lignohabitans</name>
    <dbReference type="NCBI Taxonomy" id="796027"/>
    <lineage>
        <taxon>Eukaryota</taxon>
        <taxon>Fungi</taxon>
        <taxon>Dikarya</taxon>
        <taxon>Ascomycota</taxon>
        <taxon>Saccharomycotina</taxon>
        <taxon>Dipodascomycetes</taxon>
        <taxon>Dipodascales</taxon>
        <taxon>Trichomonascaceae</taxon>
        <taxon>Sugiyamaella</taxon>
    </lineage>
</organism>
<dbReference type="PANTHER" id="PTHR11451:SF50">
    <property type="entry name" value="THREONINE--TRNA LIGASE, MITOCHONDRIAL"/>
    <property type="match status" value="1"/>
</dbReference>
<evidence type="ECO:0000256" key="10">
    <source>
        <dbReference type="ARBA" id="ARBA00023146"/>
    </source>
</evidence>
<accession>A0A167FF71</accession>
<evidence type="ECO:0000256" key="3">
    <source>
        <dbReference type="ARBA" id="ARBA00013163"/>
    </source>
</evidence>
<dbReference type="OrthoDB" id="5423599at2759"/>
<keyword evidence="8" id="KW-0809">Transit peptide</keyword>
<dbReference type="InterPro" id="IPR045864">
    <property type="entry name" value="aa-tRNA-synth_II/BPL/LPL"/>
</dbReference>
<evidence type="ECO:0000256" key="4">
    <source>
        <dbReference type="ARBA" id="ARBA00022598"/>
    </source>
</evidence>
<keyword evidence="6" id="KW-0067">ATP-binding</keyword>
<evidence type="ECO:0000256" key="12">
    <source>
        <dbReference type="ARBA" id="ARBA00049515"/>
    </source>
</evidence>
<dbReference type="RefSeq" id="XP_018737699.1">
    <property type="nucleotide sequence ID" value="XM_018879820.1"/>
</dbReference>
<dbReference type="InterPro" id="IPR033728">
    <property type="entry name" value="ThrRS_core"/>
</dbReference>
<keyword evidence="4 14" id="KW-0436">Ligase</keyword>
<comment type="similarity">
    <text evidence="2">Belongs to the class-II aminoacyl-tRNA synthetase family.</text>
</comment>
<dbReference type="Pfam" id="PF00587">
    <property type="entry name" value="tRNA-synt_2b"/>
    <property type="match status" value="1"/>
</dbReference>
<dbReference type="AlphaFoldDB" id="A0A167FF71"/>
<dbReference type="InterPro" id="IPR047246">
    <property type="entry name" value="ThrRS_anticodon"/>
</dbReference>
<dbReference type="InterPro" id="IPR004154">
    <property type="entry name" value="Anticodon-bd"/>
</dbReference>
<gene>
    <name evidence="14" type="primary">MST1</name>
    <name evidence="14" type="ORF">AWJ20_2847</name>
</gene>
<evidence type="ECO:0000256" key="9">
    <source>
        <dbReference type="ARBA" id="ARBA00023128"/>
    </source>
</evidence>
<dbReference type="NCBIfam" id="TIGR00418">
    <property type="entry name" value="thrS"/>
    <property type="match status" value="1"/>
</dbReference>
<evidence type="ECO:0000256" key="11">
    <source>
        <dbReference type="ARBA" id="ARBA00031900"/>
    </source>
</evidence>
<dbReference type="PANTHER" id="PTHR11451">
    <property type="entry name" value="THREONINE-TRNA LIGASE"/>
    <property type="match status" value="1"/>
</dbReference>
<dbReference type="CDD" id="cd00860">
    <property type="entry name" value="ThrRS_anticodon"/>
    <property type="match status" value="1"/>
</dbReference>
<comment type="catalytic activity">
    <reaction evidence="12">
        <text>tRNA(Thr) + L-threonine + ATP = L-threonyl-tRNA(Thr) + AMP + diphosphate + H(+)</text>
        <dbReference type="Rhea" id="RHEA:24624"/>
        <dbReference type="Rhea" id="RHEA-COMP:9670"/>
        <dbReference type="Rhea" id="RHEA-COMP:9704"/>
        <dbReference type="ChEBI" id="CHEBI:15378"/>
        <dbReference type="ChEBI" id="CHEBI:30616"/>
        <dbReference type="ChEBI" id="CHEBI:33019"/>
        <dbReference type="ChEBI" id="CHEBI:57926"/>
        <dbReference type="ChEBI" id="CHEBI:78442"/>
        <dbReference type="ChEBI" id="CHEBI:78534"/>
        <dbReference type="ChEBI" id="CHEBI:456215"/>
        <dbReference type="EC" id="6.1.1.3"/>
    </reaction>
</comment>
<dbReference type="Pfam" id="PF03129">
    <property type="entry name" value="HGTP_anticodon"/>
    <property type="match status" value="1"/>
</dbReference>
<sequence>MKLRPEFLVLKPGTLIVDFRAAGPISREAMYMSIVMLKNGLNSKVLNCLAMLLSRFLTSAVRAKKWHSMYLMEGLRARYCSSTNPPDQATINQLEEVKSISNQQKLYMIDPTTPGSIFFLPHGARLFNKLVEFMKVQQRMFGFEEVITPVIYKKDLWKRSGHWAHYKRDMFEVFGADHGEQSADGDMSSTENKSEYSLKPMNCPGHCLIFSRHERSFRELPIRLTDYSPLHRNEASGALTGLTRVRKFHQDDGHIFCMPDQVETEMNSCLKLIDTVYRIFGLDDYELTLSTRPETFIGTVEVWDRAEANLKEALNRSGKPWTVNEGDGAFYGPKIDILVKDNLGKQHQTATIQLDFQLPENFALEFTTSSGTQHRPVMIHRAIYGSIERFMAILIDHYQGKWPFWINPRQALVIPVSAKHAEYAQSVAEKLSGKLFTSNTESVPAGKLGAQVFNVEVALQDEPVNVRIRRAISENYSFILMVGDREVESNTVTMRPRGSRATQTVTVEELHQHFCKLQNEYA</sequence>
<comment type="subcellular location">
    <subcellularLocation>
        <location evidence="1">Mitochondrion matrix</location>
    </subcellularLocation>
</comment>
<keyword evidence="5" id="KW-0547">Nucleotide-binding</keyword>
<keyword evidence="9" id="KW-0496">Mitochondrion</keyword>
<reference evidence="14 15" key="1">
    <citation type="submission" date="2016-02" db="EMBL/GenBank/DDBJ databases">
        <title>Complete genome sequence and transcriptome regulation of the pentose utilising yeast Sugiyamaella lignohabitans.</title>
        <authorList>
            <person name="Bellasio M."/>
            <person name="Peymann A."/>
            <person name="Valli M."/>
            <person name="Sipitzky M."/>
            <person name="Graf A."/>
            <person name="Sauer M."/>
            <person name="Marx H."/>
            <person name="Mattanovich D."/>
        </authorList>
    </citation>
    <scope>NUCLEOTIDE SEQUENCE [LARGE SCALE GENOMIC DNA]</scope>
    <source>
        <strain evidence="14 15">CBS 10342</strain>
    </source>
</reference>
<protein>
    <recommendedName>
        <fullName evidence="3">threonine--tRNA ligase</fullName>
        <ecNumber evidence="3">6.1.1.3</ecNumber>
    </recommendedName>
    <alternativeName>
        <fullName evidence="11">Threonyl-tRNA synthetase</fullName>
    </alternativeName>
</protein>
<dbReference type="GO" id="GO:0005524">
    <property type="term" value="F:ATP binding"/>
    <property type="evidence" value="ECO:0007669"/>
    <property type="project" value="UniProtKB-KW"/>
</dbReference>
<dbReference type="Gene3D" id="3.30.930.10">
    <property type="entry name" value="Bira Bifunctional Protein, Domain 2"/>
    <property type="match status" value="1"/>
</dbReference>
<evidence type="ECO:0000256" key="7">
    <source>
        <dbReference type="ARBA" id="ARBA00022917"/>
    </source>
</evidence>
<dbReference type="GO" id="GO:0004829">
    <property type="term" value="F:threonine-tRNA ligase activity"/>
    <property type="evidence" value="ECO:0007669"/>
    <property type="project" value="UniProtKB-EC"/>
</dbReference>
<dbReference type="InterPro" id="IPR036621">
    <property type="entry name" value="Anticodon-bd_dom_sf"/>
</dbReference>
<dbReference type="GO" id="GO:0070159">
    <property type="term" value="P:mitochondrial threonyl-tRNA aminoacylation"/>
    <property type="evidence" value="ECO:0007669"/>
    <property type="project" value="EnsemblFungi"/>
</dbReference>
<dbReference type="FunFam" id="3.30.930.10:FF:000039">
    <property type="entry name" value="Threonyl-tRNA synthetase, mitochondrial"/>
    <property type="match status" value="1"/>
</dbReference>
<dbReference type="InterPro" id="IPR002320">
    <property type="entry name" value="Thr-tRNA-ligase_IIa"/>
</dbReference>
<name>A0A167FF71_9ASCO</name>
<evidence type="ECO:0000256" key="6">
    <source>
        <dbReference type="ARBA" id="ARBA00022840"/>
    </source>
</evidence>
<dbReference type="GO" id="GO:0005759">
    <property type="term" value="C:mitochondrial matrix"/>
    <property type="evidence" value="ECO:0007669"/>
    <property type="project" value="UniProtKB-SubCell"/>
</dbReference>
<dbReference type="SUPFAM" id="SSF52954">
    <property type="entry name" value="Class II aaRS ABD-related"/>
    <property type="match status" value="1"/>
</dbReference>
<dbReference type="EC" id="6.1.1.3" evidence="3"/>
<dbReference type="GeneID" id="30034803"/>